<dbReference type="CDD" id="cd03801">
    <property type="entry name" value="GT4_PimA-like"/>
    <property type="match status" value="1"/>
</dbReference>
<sequence length="386" mass="44573">MKRNIYATYDVFPSSKGAATHIKEMILESSKHCDELQLFCLRGSNELPPVQVEGNIYSKRYFNEEKLNYLQKASLFSKQLFIDIQKHKETIQIGHFRDIWSGMGLTTEPSIKTIFEVNALTSIELPYRYPNLTPSFLEKLRSLETNCLKKADVIITPSGVTKKYLENNFEVNTEKIKVIPNGTHIPERFQRPVDAPKEYIIYFGAIQNWQGIDTLLKAITYLKDFKDLKLLICLSVKEKAFKPFKKLIEKLGITDKIILKSKLKKEELYNYVHFAKASIAPLKACDRNVVQGCCPLKIIETMACKTPVIASKLPVVTDLVSDEEALLFEPDREQDLARCIRFILDNPERGNEYAKNAFTKVKSEFLWDIQTKKLEKIYKELIKQNE</sequence>
<dbReference type="InterPro" id="IPR028098">
    <property type="entry name" value="Glyco_trans_4-like_N"/>
</dbReference>
<dbReference type="Gene3D" id="3.40.50.2000">
    <property type="entry name" value="Glycogen Phosphorylase B"/>
    <property type="match status" value="2"/>
</dbReference>
<protein>
    <submittedName>
        <fullName evidence="4">Glycosyl transferase, group 4 family protein</fullName>
        <ecNumber evidence="4">2.4.1.-</ecNumber>
    </submittedName>
</protein>
<dbReference type="GO" id="GO:0009103">
    <property type="term" value="P:lipopolysaccharide biosynthetic process"/>
    <property type="evidence" value="ECO:0007669"/>
    <property type="project" value="TreeGrafter"/>
</dbReference>
<organism evidence="4 5">
    <name type="scientific">Tenacibaculum jejuense</name>
    <dbReference type="NCBI Taxonomy" id="584609"/>
    <lineage>
        <taxon>Bacteria</taxon>
        <taxon>Pseudomonadati</taxon>
        <taxon>Bacteroidota</taxon>
        <taxon>Flavobacteriia</taxon>
        <taxon>Flavobacteriales</taxon>
        <taxon>Flavobacteriaceae</taxon>
        <taxon>Tenacibaculum</taxon>
    </lineage>
</organism>
<dbReference type="KEGG" id="tje:TJEJU_2803"/>
<dbReference type="AlphaFoldDB" id="A0A238UBA0"/>
<dbReference type="PANTHER" id="PTHR46401:SF2">
    <property type="entry name" value="GLYCOSYLTRANSFERASE WBBK-RELATED"/>
    <property type="match status" value="1"/>
</dbReference>
<reference evidence="4 5" key="1">
    <citation type="submission" date="2017-07" db="EMBL/GenBank/DDBJ databases">
        <authorList>
            <person name="Sun Z.S."/>
            <person name="Albrecht U."/>
            <person name="Echele G."/>
            <person name="Lee C.C."/>
        </authorList>
    </citation>
    <scope>NUCLEOTIDE SEQUENCE [LARGE SCALE GENOMIC DNA]</scope>
    <source>
        <strain evidence="5">type strain: KCTC 22618</strain>
    </source>
</reference>
<dbReference type="InterPro" id="IPR001296">
    <property type="entry name" value="Glyco_trans_1"/>
</dbReference>
<feature type="domain" description="Glycosyl transferase family 1" evidence="2">
    <location>
        <begin position="187"/>
        <end position="357"/>
    </location>
</feature>
<dbReference type="PANTHER" id="PTHR46401">
    <property type="entry name" value="GLYCOSYLTRANSFERASE WBBK-RELATED"/>
    <property type="match status" value="1"/>
</dbReference>
<dbReference type="Proteomes" id="UP000215214">
    <property type="component" value="Chromosome TJEJU"/>
</dbReference>
<dbReference type="EMBL" id="LT899436">
    <property type="protein sequence ID" value="SNR16477.1"/>
    <property type="molecule type" value="Genomic_DNA"/>
</dbReference>
<evidence type="ECO:0000313" key="5">
    <source>
        <dbReference type="Proteomes" id="UP000215214"/>
    </source>
</evidence>
<name>A0A238UBA0_9FLAO</name>
<keyword evidence="1 4" id="KW-0808">Transferase</keyword>
<dbReference type="RefSeq" id="WP_095073050.1">
    <property type="nucleotide sequence ID" value="NZ_LT899436.1"/>
</dbReference>
<dbReference type="GO" id="GO:0016757">
    <property type="term" value="F:glycosyltransferase activity"/>
    <property type="evidence" value="ECO:0007669"/>
    <property type="project" value="UniProtKB-KW"/>
</dbReference>
<evidence type="ECO:0000259" key="3">
    <source>
        <dbReference type="Pfam" id="PF13439"/>
    </source>
</evidence>
<accession>A0A238UBA0</accession>
<keyword evidence="5" id="KW-1185">Reference proteome</keyword>
<proteinExistence type="predicted"/>
<dbReference type="Pfam" id="PF00534">
    <property type="entry name" value="Glycos_transf_1"/>
    <property type="match status" value="1"/>
</dbReference>
<gene>
    <name evidence="4" type="ORF">TJEJU_2803</name>
</gene>
<dbReference type="Pfam" id="PF13439">
    <property type="entry name" value="Glyco_transf_4"/>
    <property type="match status" value="1"/>
</dbReference>
<dbReference type="OrthoDB" id="1450439at2"/>
<feature type="domain" description="Glycosyltransferase subfamily 4-like N-terminal" evidence="3">
    <location>
        <begin position="17"/>
        <end position="183"/>
    </location>
</feature>
<evidence type="ECO:0000259" key="2">
    <source>
        <dbReference type="Pfam" id="PF00534"/>
    </source>
</evidence>
<evidence type="ECO:0000313" key="4">
    <source>
        <dbReference type="EMBL" id="SNR16477.1"/>
    </source>
</evidence>
<dbReference type="EC" id="2.4.1.-" evidence="4"/>
<dbReference type="SUPFAM" id="SSF53756">
    <property type="entry name" value="UDP-Glycosyltransferase/glycogen phosphorylase"/>
    <property type="match status" value="1"/>
</dbReference>
<keyword evidence="4" id="KW-0328">Glycosyltransferase</keyword>
<evidence type="ECO:0000256" key="1">
    <source>
        <dbReference type="ARBA" id="ARBA00022679"/>
    </source>
</evidence>